<organism evidence="1 2">
    <name type="scientific">Rubroshorea leprosula</name>
    <dbReference type="NCBI Taxonomy" id="152421"/>
    <lineage>
        <taxon>Eukaryota</taxon>
        <taxon>Viridiplantae</taxon>
        <taxon>Streptophyta</taxon>
        <taxon>Embryophyta</taxon>
        <taxon>Tracheophyta</taxon>
        <taxon>Spermatophyta</taxon>
        <taxon>Magnoliopsida</taxon>
        <taxon>eudicotyledons</taxon>
        <taxon>Gunneridae</taxon>
        <taxon>Pentapetalae</taxon>
        <taxon>rosids</taxon>
        <taxon>malvids</taxon>
        <taxon>Malvales</taxon>
        <taxon>Dipterocarpaceae</taxon>
        <taxon>Rubroshorea</taxon>
    </lineage>
</organism>
<dbReference type="AlphaFoldDB" id="A0AAV5LP82"/>
<gene>
    <name evidence="1" type="ORF">SLEP1_g46829</name>
</gene>
<evidence type="ECO:0000313" key="1">
    <source>
        <dbReference type="EMBL" id="GKV38983.1"/>
    </source>
</evidence>
<dbReference type="Proteomes" id="UP001054252">
    <property type="component" value="Unassembled WGS sequence"/>
</dbReference>
<dbReference type="EMBL" id="BPVZ01000131">
    <property type="protein sequence ID" value="GKV38983.1"/>
    <property type="molecule type" value="Genomic_DNA"/>
</dbReference>
<reference evidence="1 2" key="1">
    <citation type="journal article" date="2021" name="Commun. Biol.">
        <title>The genome of Shorea leprosula (Dipterocarpaceae) highlights the ecological relevance of drought in aseasonal tropical rainforests.</title>
        <authorList>
            <person name="Ng K.K.S."/>
            <person name="Kobayashi M.J."/>
            <person name="Fawcett J.A."/>
            <person name="Hatakeyama M."/>
            <person name="Paape T."/>
            <person name="Ng C.H."/>
            <person name="Ang C.C."/>
            <person name="Tnah L.H."/>
            <person name="Lee C.T."/>
            <person name="Nishiyama T."/>
            <person name="Sese J."/>
            <person name="O'Brien M.J."/>
            <person name="Copetti D."/>
            <person name="Mohd Noor M.I."/>
            <person name="Ong R.C."/>
            <person name="Putra M."/>
            <person name="Sireger I.Z."/>
            <person name="Indrioko S."/>
            <person name="Kosugi Y."/>
            <person name="Izuno A."/>
            <person name="Isagi Y."/>
            <person name="Lee S.L."/>
            <person name="Shimizu K.K."/>
        </authorList>
    </citation>
    <scope>NUCLEOTIDE SEQUENCE [LARGE SCALE GENOMIC DNA]</scope>
    <source>
        <strain evidence="1">214</strain>
    </source>
</reference>
<evidence type="ECO:0000313" key="2">
    <source>
        <dbReference type="Proteomes" id="UP001054252"/>
    </source>
</evidence>
<sequence>MHSTPPRTPEPQFWQSYPLHTVPLHLHSCAPSLQPHHTPPTPSASATLYAPAAASSLHPLRLLHRACTPFACCIEPALLRHSCTPPITPTCYKADSAHDGRPVFLAVLRGQFGPHLIYGGKKKGRSKD</sequence>
<protein>
    <submittedName>
        <fullName evidence="1">Uncharacterized protein</fullName>
    </submittedName>
</protein>
<proteinExistence type="predicted"/>
<comment type="caution">
    <text evidence="1">The sequence shown here is derived from an EMBL/GenBank/DDBJ whole genome shotgun (WGS) entry which is preliminary data.</text>
</comment>
<keyword evidence="2" id="KW-1185">Reference proteome</keyword>
<name>A0AAV5LP82_9ROSI</name>
<accession>A0AAV5LP82</accession>